<dbReference type="InterPro" id="IPR004165">
    <property type="entry name" value="CoA_trans_fam_I"/>
</dbReference>
<evidence type="ECO:0000256" key="4">
    <source>
        <dbReference type="PIRSR" id="PIRSR000858-1"/>
    </source>
</evidence>
<comment type="caution">
    <text evidence="6">The sequence shown here is derived from an EMBL/GenBank/DDBJ whole genome shotgun (WGS) entry which is preliminary data.</text>
</comment>
<dbReference type="HOGENOM" id="CLU_026774_4_0_9"/>
<accession>G9YMF2</accession>
<dbReference type="STRING" id="292800.A4U99_15180"/>
<dbReference type="Pfam" id="PF01144">
    <property type="entry name" value="CoA_trans"/>
    <property type="match status" value="1"/>
</dbReference>
<feature type="chain" id="PRO_5003529280" evidence="5">
    <location>
        <begin position="25"/>
        <end position="564"/>
    </location>
</feature>
<comment type="similarity">
    <text evidence="1 3">Belongs to the 3-oxoacid CoA-transferase family.</text>
</comment>
<dbReference type="PANTHER" id="PTHR43293">
    <property type="entry name" value="ACETATE COA-TRANSFERASE YDIF"/>
    <property type="match status" value="1"/>
</dbReference>
<dbReference type="GO" id="GO:0008410">
    <property type="term" value="F:CoA-transferase activity"/>
    <property type="evidence" value="ECO:0007669"/>
    <property type="project" value="InterPro"/>
</dbReference>
<name>G9YMF2_FLAPL</name>
<evidence type="ECO:0000256" key="2">
    <source>
        <dbReference type="ARBA" id="ARBA00022679"/>
    </source>
</evidence>
<feature type="active site" description="5-glutamyl coenzyme A thioester intermediate" evidence="4">
    <location>
        <position position="371"/>
    </location>
</feature>
<dbReference type="EMBL" id="AGCK01000044">
    <property type="protein sequence ID" value="EHM54205.1"/>
    <property type="molecule type" value="Genomic_DNA"/>
</dbReference>
<dbReference type="Proteomes" id="UP000004459">
    <property type="component" value="Unassembled WGS sequence"/>
</dbReference>
<reference evidence="6 7" key="1">
    <citation type="submission" date="2011-08" db="EMBL/GenBank/DDBJ databases">
        <authorList>
            <person name="Weinstock G."/>
            <person name="Sodergren E."/>
            <person name="Clifton S."/>
            <person name="Fulton L."/>
            <person name="Fulton B."/>
            <person name="Courtney L."/>
            <person name="Fronick C."/>
            <person name="Harrison M."/>
            <person name="Strong C."/>
            <person name="Farmer C."/>
            <person name="Delahaunty K."/>
            <person name="Markovic C."/>
            <person name="Hall O."/>
            <person name="Minx P."/>
            <person name="Tomlinson C."/>
            <person name="Mitreva M."/>
            <person name="Hou S."/>
            <person name="Chen J."/>
            <person name="Wollam A."/>
            <person name="Pepin K.H."/>
            <person name="Johnson M."/>
            <person name="Bhonagiri V."/>
            <person name="Zhang X."/>
            <person name="Suruliraj S."/>
            <person name="Warren W."/>
            <person name="Chinwalla A."/>
            <person name="Mardis E.R."/>
            <person name="Wilson R.K."/>
        </authorList>
    </citation>
    <scope>NUCLEOTIDE SEQUENCE [LARGE SCALE GENOMIC DNA]</scope>
    <source>
        <strain evidence="6 7">ATCC 29863</strain>
    </source>
</reference>
<evidence type="ECO:0000256" key="3">
    <source>
        <dbReference type="PIRNR" id="PIRNR000858"/>
    </source>
</evidence>
<evidence type="ECO:0000313" key="7">
    <source>
        <dbReference type="Proteomes" id="UP000004459"/>
    </source>
</evidence>
<evidence type="ECO:0000313" key="6">
    <source>
        <dbReference type="EMBL" id="EHM54205.1"/>
    </source>
</evidence>
<dbReference type="AlphaFoldDB" id="G9YMF2"/>
<gene>
    <name evidence="6" type="ORF">HMPREF0372_00673</name>
</gene>
<dbReference type="Gene3D" id="3.40.1080.10">
    <property type="entry name" value="Glutaconate Coenzyme A-transferase"/>
    <property type="match status" value="2"/>
</dbReference>
<dbReference type="PANTHER" id="PTHR43293:SF1">
    <property type="entry name" value="ACETATE COA-TRANSFERASE YDIF"/>
    <property type="match status" value="1"/>
</dbReference>
<organism evidence="6 7">
    <name type="scientific">Flavonifractor plautii ATCC 29863</name>
    <dbReference type="NCBI Taxonomy" id="411475"/>
    <lineage>
        <taxon>Bacteria</taxon>
        <taxon>Bacillati</taxon>
        <taxon>Bacillota</taxon>
        <taxon>Clostridia</taxon>
        <taxon>Eubacteriales</taxon>
        <taxon>Oscillospiraceae</taxon>
        <taxon>Flavonifractor</taxon>
    </lineage>
</organism>
<sequence>MQPIKLFILQMYFLCRILSATARAADQPNPCRLLPGRNGERKGSADMPKILSAHDAVRQYIHDGDTVTFGGFASGLMHPESILRALEERARDGEGPHGLTALYAAGQGDSDSRGLNHLGVEGLCRRVIGGHWGLSPKLGRLCAENKLAGYNLPQGVIAQLFRDIAAGKPGVITHVGLGTFVDPRLEGGKLNDAARAAGDVVKLIELEGEEKLFYPAIPIQVAILRASYADTRGNCTFQREGVYAEALAQAQAARNSGGTVIVQVERIVEYGSLDTRLVRLPGIYVDVLVEAPPEEHMQTFGTRYNPAFSGEVRVPLHSLPPLPMGERKIIARRAAMELLPHAVTNLGIGMPEGVAAVAAEEGLEGLVLTTEVGAIGGIPAGGKDFGAAINADCILDQPAQFDFYDGGGLDVAFLGLAQMDAAGNINVSKFGPKIAGCGGFINITQNAKRVVYCGTFTAGGLDVAVEDGRLAIRREGSVRKLLRQVEQITFSGAYAAKRGQHVLYVTERAVFALTPEGVELKEIAPGVDLQRDILDQMDFQPIIRKVRAMDPRIFRPEPMGLTLP</sequence>
<dbReference type="PATRIC" id="fig|411475.3.peg.580"/>
<proteinExistence type="inferred from homology"/>
<feature type="signal peptide" evidence="5">
    <location>
        <begin position="1"/>
        <end position="24"/>
    </location>
</feature>
<dbReference type="InterPro" id="IPR037171">
    <property type="entry name" value="NagB/RpiA_transferase-like"/>
</dbReference>
<dbReference type="PIRSF" id="PIRSF000858">
    <property type="entry name" value="SCOT-t"/>
    <property type="match status" value="1"/>
</dbReference>
<dbReference type="SUPFAM" id="SSF100950">
    <property type="entry name" value="NagB/RpiA/CoA transferase-like"/>
    <property type="match status" value="2"/>
</dbReference>
<evidence type="ECO:0000256" key="5">
    <source>
        <dbReference type="SAM" id="SignalP"/>
    </source>
</evidence>
<evidence type="ECO:0000256" key="1">
    <source>
        <dbReference type="ARBA" id="ARBA00007154"/>
    </source>
</evidence>
<dbReference type="GO" id="GO:0046952">
    <property type="term" value="P:ketone body catabolic process"/>
    <property type="evidence" value="ECO:0007669"/>
    <property type="project" value="InterPro"/>
</dbReference>
<dbReference type="SMART" id="SM00882">
    <property type="entry name" value="CoA_trans"/>
    <property type="match status" value="2"/>
</dbReference>
<dbReference type="InterPro" id="IPR014388">
    <property type="entry name" value="3-oxoacid_CoA-transferase"/>
</dbReference>
<keyword evidence="5" id="KW-0732">Signal</keyword>
<protein>
    <submittedName>
        <fullName evidence="6">CoA transferase</fullName>
    </submittedName>
</protein>
<keyword evidence="2 3" id="KW-0808">Transferase</keyword>